<dbReference type="SUPFAM" id="SSF69322">
    <property type="entry name" value="Tricorn protease domain 2"/>
    <property type="match status" value="1"/>
</dbReference>
<dbReference type="Gene3D" id="3.40.50.1820">
    <property type="entry name" value="alpha/beta hydrolase"/>
    <property type="match status" value="1"/>
</dbReference>
<dbReference type="AlphaFoldDB" id="A0AA46TNF9"/>
<dbReference type="InterPro" id="IPR011042">
    <property type="entry name" value="6-blade_b-propeller_TolB-like"/>
</dbReference>
<dbReference type="Gene3D" id="2.120.10.30">
    <property type="entry name" value="TolB, C-terminal domain"/>
    <property type="match status" value="1"/>
</dbReference>
<keyword evidence="3" id="KW-1185">Reference proteome</keyword>
<dbReference type="PANTHER" id="PTHR43056">
    <property type="entry name" value="PEPTIDASE S9 PROLYL OLIGOPEPTIDASE"/>
    <property type="match status" value="1"/>
</dbReference>
<reference evidence="2" key="1">
    <citation type="submission" date="2022-05" db="EMBL/GenBank/DDBJ databases">
        <title>Complete sequence of a novel PHA-producing Halomonas strain.</title>
        <authorList>
            <person name="Zheng Z."/>
        </authorList>
    </citation>
    <scope>NUCLEOTIDE SEQUENCE</scope>
    <source>
        <strain evidence="2">ZZQ-149</strain>
    </source>
</reference>
<dbReference type="SUPFAM" id="SSF53474">
    <property type="entry name" value="alpha/beta-Hydrolases"/>
    <property type="match status" value="1"/>
</dbReference>
<dbReference type="GO" id="GO:0006508">
    <property type="term" value="P:proteolysis"/>
    <property type="evidence" value="ECO:0007669"/>
    <property type="project" value="InterPro"/>
</dbReference>
<dbReference type="RefSeq" id="WP_264017556.1">
    <property type="nucleotide sequence ID" value="NZ_CP096973.1"/>
</dbReference>
<evidence type="ECO:0000313" key="2">
    <source>
        <dbReference type="EMBL" id="UYO73258.1"/>
    </source>
</evidence>
<gene>
    <name evidence="2" type="ORF">M0220_10145</name>
</gene>
<dbReference type="Proteomes" id="UP001164935">
    <property type="component" value="Chromosome"/>
</dbReference>
<dbReference type="InterPro" id="IPR029058">
    <property type="entry name" value="AB_hydrolase_fold"/>
</dbReference>
<sequence>MLLTLADAAEPCDTLSELHSDAQTVYWLSRCPQTGDMQLWQWRANSNKPPHCVIEEAVGSRVNQYGGGSYTPLLGGVVWVRQHDQAIMQLGCHGTSYCWQQRPQTAYGGLCADPKRQRVLAVEEDVHGQRLVAVTDSDRQVLAKGADFYGAPIISDDGNYLAWVSWSLPYMPWQRSQLHFANIAADGTLQAFESWDFGAAISQPQFGPHNALICISDHTGWWQPWQVNLASPICLSSAPVDHVTTPWQLGERQHAWRDNRQVYCQLHQGAAQLYRRTGEQVEALLSDPGRVASITLAQHGDYAIVQSATSGAQLIRFNENGSRRYLVGNIVGNANSVGNAHSVDSANSTGSVIAKAPATAQWVEAPVGNEGETVHGFFYSASASPAAPLIVRVHGGPTAATYPIYDPLVAYWQQQGFHVLDINPRGSGNFGRRYRECLAGQWGVSDTEDVIALVNAVCARFAIDTARCFIRGQSAGGFTALNALAATPLFAAATSLYGVTNALTLAAQTHRFESGYLGWLIGDDALLAQRSPAYKISLCTRPIQALFIQGGQDAVVVPEQTHAMARHIEQHGGEAQTLLFDNERHGIRHPSARQTMLARELAFYQHF</sequence>
<dbReference type="InterPro" id="IPR001375">
    <property type="entry name" value="Peptidase_S9_cat"/>
</dbReference>
<name>A0AA46TNF9_9GAMM</name>
<dbReference type="InterPro" id="IPR050585">
    <property type="entry name" value="Xaa-Pro_dipeptidyl-ppase/CocE"/>
</dbReference>
<dbReference type="KEGG" id="hqn:M0220_10145"/>
<feature type="domain" description="Peptidase S9 prolyl oligopeptidase catalytic" evidence="1">
    <location>
        <begin position="410"/>
        <end position="606"/>
    </location>
</feature>
<dbReference type="EMBL" id="CP096973">
    <property type="protein sequence ID" value="UYO73258.1"/>
    <property type="molecule type" value="Genomic_DNA"/>
</dbReference>
<dbReference type="GO" id="GO:0008236">
    <property type="term" value="F:serine-type peptidase activity"/>
    <property type="evidence" value="ECO:0007669"/>
    <property type="project" value="InterPro"/>
</dbReference>
<proteinExistence type="predicted"/>
<evidence type="ECO:0000313" key="3">
    <source>
        <dbReference type="Proteomes" id="UP001164935"/>
    </source>
</evidence>
<evidence type="ECO:0000259" key="1">
    <source>
        <dbReference type="Pfam" id="PF00326"/>
    </source>
</evidence>
<dbReference type="PANTHER" id="PTHR43056:SF5">
    <property type="entry name" value="PEPTIDASE S9 PROLYL OLIGOPEPTIDASE CATALYTIC DOMAIN-CONTAINING PROTEIN"/>
    <property type="match status" value="1"/>
</dbReference>
<dbReference type="Pfam" id="PF00326">
    <property type="entry name" value="Peptidase_S9"/>
    <property type="match status" value="1"/>
</dbReference>
<accession>A0AA46TNF9</accession>
<organism evidence="2 3">
    <name type="scientific">Halomonas qinghailakensis</name>
    <dbReference type="NCBI Taxonomy" id="2937790"/>
    <lineage>
        <taxon>Bacteria</taxon>
        <taxon>Pseudomonadati</taxon>
        <taxon>Pseudomonadota</taxon>
        <taxon>Gammaproteobacteria</taxon>
        <taxon>Oceanospirillales</taxon>
        <taxon>Halomonadaceae</taxon>
        <taxon>Halomonas</taxon>
    </lineage>
</organism>
<protein>
    <submittedName>
        <fullName evidence="2">Prolyl oligopeptidase family serine peptidase</fullName>
    </submittedName>
</protein>